<reference evidence="17 18" key="1">
    <citation type="submission" date="2019-05" db="EMBL/GenBank/DDBJ databases">
        <authorList>
            <person name="Zhang J.-Y."/>
            <person name="Feg X."/>
            <person name="Du Z.-J."/>
        </authorList>
    </citation>
    <scope>NUCLEOTIDE SEQUENCE [LARGE SCALE GENOMIC DNA]</scope>
    <source>
        <strain evidence="17 18">RZ26</strain>
    </source>
</reference>
<dbReference type="Pfam" id="PF07504">
    <property type="entry name" value="FTP"/>
    <property type="match status" value="1"/>
</dbReference>
<evidence type="ECO:0000256" key="10">
    <source>
        <dbReference type="ARBA" id="ARBA00023049"/>
    </source>
</evidence>
<evidence type="ECO:0000259" key="13">
    <source>
        <dbReference type="Pfam" id="PF01447"/>
    </source>
</evidence>
<keyword evidence="6 12" id="KW-0732">Signal</keyword>
<evidence type="ECO:0000256" key="11">
    <source>
        <dbReference type="PIRSR" id="PIRSR623612-1"/>
    </source>
</evidence>
<accession>A0A5S3PTS3</accession>
<dbReference type="CDD" id="cd09597">
    <property type="entry name" value="M4_TLP"/>
    <property type="match status" value="1"/>
</dbReference>
<dbReference type="GO" id="GO:0005576">
    <property type="term" value="C:extracellular region"/>
    <property type="evidence" value="ECO:0007669"/>
    <property type="project" value="UniProtKB-SubCell"/>
</dbReference>
<evidence type="ECO:0000256" key="2">
    <source>
        <dbReference type="ARBA" id="ARBA00009388"/>
    </source>
</evidence>
<evidence type="ECO:0000259" key="16">
    <source>
        <dbReference type="Pfam" id="PF18962"/>
    </source>
</evidence>
<feature type="active site" description="Proton donor" evidence="11">
    <location>
        <position position="551"/>
    </location>
</feature>
<evidence type="ECO:0000256" key="1">
    <source>
        <dbReference type="ARBA" id="ARBA00004613"/>
    </source>
</evidence>
<dbReference type="InterPro" id="IPR028974">
    <property type="entry name" value="TSP_type-3_rpt"/>
</dbReference>
<dbReference type="NCBIfam" id="TIGR04183">
    <property type="entry name" value="Por_Secre_tail"/>
    <property type="match status" value="1"/>
</dbReference>
<dbReference type="InterPro" id="IPR026444">
    <property type="entry name" value="Secre_tail"/>
</dbReference>
<dbReference type="GO" id="GO:0004222">
    <property type="term" value="F:metalloendopeptidase activity"/>
    <property type="evidence" value="ECO:0007669"/>
    <property type="project" value="InterPro"/>
</dbReference>
<evidence type="ECO:0000259" key="15">
    <source>
        <dbReference type="Pfam" id="PF07504"/>
    </source>
</evidence>
<dbReference type="Pfam" id="PF02868">
    <property type="entry name" value="Peptidase_M4_C"/>
    <property type="match status" value="1"/>
</dbReference>
<dbReference type="Gene3D" id="1.10.390.10">
    <property type="entry name" value="Neutral Protease Domain 2"/>
    <property type="match status" value="1"/>
</dbReference>
<evidence type="ECO:0000256" key="9">
    <source>
        <dbReference type="ARBA" id="ARBA00022837"/>
    </source>
</evidence>
<dbReference type="SUPFAM" id="SSF55486">
    <property type="entry name" value="Metalloproteases ('zincins'), catalytic domain"/>
    <property type="match status" value="1"/>
</dbReference>
<evidence type="ECO:0000256" key="7">
    <source>
        <dbReference type="ARBA" id="ARBA00022801"/>
    </source>
</evidence>
<keyword evidence="8" id="KW-0862">Zinc</keyword>
<dbReference type="Proteomes" id="UP000310314">
    <property type="component" value="Unassembled WGS sequence"/>
</dbReference>
<dbReference type="PRINTS" id="PR00730">
    <property type="entry name" value="THERMOLYSIN"/>
</dbReference>
<dbReference type="Gene3D" id="3.10.170.10">
    <property type="match status" value="1"/>
</dbReference>
<evidence type="ECO:0000256" key="3">
    <source>
        <dbReference type="ARBA" id="ARBA00022525"/>
    </source>
</evidence>
<feature type="chain" id="PRO_5024413107" evidence="12">
    <location>
        <begin position="22"/>
        <end position="1317"/>
    </location>
</feature>
<feature type="domain" description="Peptidase M4 C-terminal" evidence="14">
    <location>
        <begin position="469"/>
        <end position="625"/>
    </location>
</feature>
<dbReference type="SUPFAM" id="SSF82171">
    <property type="entry name" value="DPP6 N-terminal domain-like"/>
    <property type="match status" value="1"/>
</dbReference>
<comment type="similarity">
    <text evidence="2">Belongs to the peptidase M4 family.</text>
</comment>
<protein>
    <submittedName>
        <fullName evidence="17">T9SS type A sorting domain-containing protein</fullName>
    </submittedName>
</protein>
<dbReference type="GO" id="GO:0006508">
    <property type="term" value="P:proteolysis"/>
    <property type="evidence" value="ECO:0007669"/>
    <property type="project" value="UniProtKB-KW"/>
</dbReference>
<evidence type="ECO:0000259" key="14">
    <source>
        <dbReference type="Pfam" id="PF02868"/>
    </source>
</evidence>
<dbReference type="EMBL" id="VATY01000001">
    <property type="protein sequence ID" value="TMM58409.1"/>
    <property type="molecule type" value="Genomic_DNA"/>
</dbReference>
<gene>
    <name evidence="17" type="ORF">FEE95_02970</name>
</gene>
<keyword evidence="7" id="KW-0378">Hydrolase</keyword>
<keyword evidence="3" id="KW-0964">Secreted</keyword>
<dbReference type="InterPro" id="IPR001570">
    <property type="entry name" value="Peptidase_M4_C_domain"/>
</dbReference>
<dbReference type="PANTHER" id="PTHR33794">
    <property type="entry name" value="BACILLOLYSIN"/>
    <property type="match status" value="1"/>
</dbReference>
<comment type="subcellular location">
    <subcellularLocation>
        <location evidence="1">Secreted</location>
    </subcellularLocation>
</comment>
<dbReference type="Pfam" id="PF18962">
    <property type="entry name" value="Por_Secre_tail"/>
    <property type="match status" value="1"/>
</dbReference>
<evidence type="ECO:0000256" key="5">
    <source>
        <dbReference type="ARBA" id="ARBA00022723"/>
    </source>
</evidence>
<proteinExistence type="inferred from homology"/>
<dbReference type="PANTHER" id="PTHR33794:SF3">
    <property type="entry name" value="NEUTRAL PROTEASE B"/>
    <property type="match status" value="1"/>
</dbReference>
<evidence type="ECO:0000256" key="6">
    <source>
        <dbReference type="ARBA" id="ARBA00022729"/>
    </source>
</evidence>
<feature type="active site" evidence="11">
    <location>
        <position position="459"/>
    </location>
</feature>
<keyword evidence="9" id="KW-0106">Calcium</keyword>
<dbReference type="SUPFAM" id="SSF103647">
    <property type="entry name" value="TSP type-3 repeat"/>
    <property type="match status" value="1"/>
</dbReference>
<dbReference type="InterPro" id="IPR050728">
    <property type="entry name" value="Zinc_Metalloprotease_M4"/>
</dbReference>
<dbReference type="Gene3D" id="3.10.450.490">
    <property type="match status" value="1"/>
</dbReference>
<comment type="caution">
    <text evidence="17">The sequence shown here is derived from an EMBL/GenBank/DDBJ whole genome shotgun (WGS) entry which is preliminary data.</text>
</comment>
<dbReference type="InterPro" id="IPR011096">
    <property type="entry name" value="FTP_domain"/>
</dbReference>
<keyword evidence="5" id="KW-0479">Metal-binding</keyword>
<organism evidence="17 18">
    <name type="scientific">Maribacter algarum</name>
    <name type="common">ex Zhang et al. 2020</name>
    <dbReference type="NCBI Taxonomy" id="2578118"/>
    <lineage>
        <taxon>Bacteria</taxon>
        <taxon>Pseudomonadati</taxon>
        <taxon>Bacteroidota</taxon>
        <taxon>Flavobacteriia</taxon>
        <taxon>Flavobacteriales</taxon>
        <taxon>Flavobacteriaceae</taxon>
        <taxon>Maribacter</taxon>
    </lineage>
</organism>
<dbReference type="GO" id="GO:0005509">
    <property type="term" value="F:calcium ion binding"/>
    <property type="evidence" value="ECO:0007669"/>
    <property type="project" value="InterPro"/>
</dbReference>
<evidence type="ECO:0000313" key="17">
    <source>
        <dbReference type="EMBL" id="TMM58409.1"/>
    </source>
</evidence>
<dbReference type="Gene3D" id="2.60.40.2340">
    <property type="match status" value="1"/>
</dbReference>
<evidence type="ECO:0000256" key="4">
    <source>
        <dbReference type="ARBA" id="ARBA00022670"/>
    </source>
</evidence>
<keyword evidence="18" id="KW-1185">Reference proteome</keyword>
<dbReference type="InterPro" id="IPR011042">
    <property type="entry name" value="6-blade_b-propeller_TolB-like"/>
</dbReference>
<keyword evidence="10" id="KW-0482">Metalloprotease</keyword>
<name>A0A5S3PTS3_9FLAO</name>
<dbReference type="Gene3D" id="2.120.10.30">
    <property type="entry name" value="TolB, C-terminal domain"/>
    <property type="match status" value="1"/>
</dbReference>
<evidence type="ECO:0000313" key="18">
    <source>
        <dbReference type="Proteomes" id="UP000310314"/>
    </source>
</evidence>
<feature type="signal peptide" evidence="12">
    <location>
        <begin position="1"/>
        <end position="21"/>
    </location>
</feature>
<dbReference type="InterPro" id="IPR013856">
    <property type="entry name" value="Peptidase_M4_domain"/>
</dbReference>
<dbReference type="InterPro" id="IPR023612">
    <property type="entry name" value="Peptidase_M4"/>
</dbReference>
<dbReference type="InterPro" id="IPR027268">
    <property type="entry name" value="Peptidase_M4/M1_CTD_sf"/>
</dbReference>
<evidence type="ECO:0000256" key="12">
    <source>
        <dbReference type="SAM" id="SignalP"/>
    </source>
</evidence>
<dbReference type="Pfam" id="PF01447">
    <property type="entry name" value="Peptidase_M4"/>
    <property type="match status" value="1"/>
</dbReference>
<sequence>MKKQLLLFLFGFLFVGLLTNAQSTFDDKKRESTATAKTAQNISFDFSKLNVKAKQSVITKGRTNYQMPSVFSLKGAPSLYEHRVLKSSEEGLPVFIESKATEPAKISAKSQSAENVGANYLEDIKEILRVANPSEEFQNISKKVDDLGQIHIKMQQVYKGVKVYGSEVVLHLNKKRQVQAFNGRSKPTPKLESVTPKISFHKALSNIEIDLGKALPKTITAKSRLSDLLTPSSPEEELIIYSLNGQDILTRHITVFPSVMDRWEYFIDANTGKVIDKYYHTCTFHYDFNEEHKEKKNPRPLPPTNTSGADLNGVNRQLNTWSNGTQNYLIDTSKPMFNAGQSELPDNPVGGIMTLDLRGEASQPGVQIFHVTSSGNTWNNANGVSAHYNADISYEYFRTTFNRNSINGQGGSVISFINVGDEEGGALENAFWNGKAMFYGNGRVAFKPFAGALDVGGHEMSHGVIGNTAKLEYRNQSGAINESFADIFGAMIDRDDWKLAEDIVNTEYFPSGAMRDMQNPNNGRNGLGENGWQPKDMSEFYTGEQDNGGVHINSGILNRAYYLFATAIGKDKAEQVYYRALDNYLTKSSQFIDLRLSILRSATDLHGAGSAEVQAAETAFDTVGITDGTGTDTDNDIPTASGDDFILSLDIRDSDQNTLYISDTNGENFVPLTTTRVFRKPSVADDGSLAIFVTESNTVNAVTLRTSGSEETVLSNEQIWSQVSLSKDGTKLAAIRNDQSNIIYISDLISSESQAFELFNPTTSDTGITTGEVLYPDAIEWDYSGEYLIYDALNRIDNGNGNDIDYWDVGALKVWDNQSSSFGDGSIQKLFTNLPEGVSIGNPSFSKTSGNVLAFDVFDENDDTYEVIAVNIETGDIRTVYQNNKLGFPNYSKTDDKLIFDSFNNGDEDILAINLAADKISPTGNPSELIPNGKWGIWYTVGQRSTLSSEKEITDFRFNVVNPAAVGVINGNQISVDLPANINRQNLVATFANSAKAAVSIAGTTQQSGVNINDFTNAVVYRVTAEDGSTKDFTVTIGTAGPTNPNDADGDGVLDGEDQCPNTPPNTTVDATGCEIFSLPADNFRIRSKGESCRNSNNGSIEITAIANYSYTAIITGNGVDASGDFTNTGVQIPDLQGGTYKVCITVQGQAGYENCFDVVVAEPEALGVSSKTNLTARTVTLNLSGSDSYIINLNDEVFTTSDAEITLPIKSERTKLTVKTEKECQGVYKETIDLGASVVVYPNPVSTGEITVQLSRASERKIGVQLNTFEGRTVMQKMVESGETTITLNADDLQTGMYLLYITINGKVETYKIIKQ</sequence>
<feature type="domain" description="Peptidase M4" evidence="13">
    <location>
        <begin position="307"/>
        <end position="465"/>
    </location>
</feature>
<keyword evidence="4" id="KW-0645">Protease</keyword>
<feature type="domain" description="FTP" evidence="15">
    <location>
        <begin position="135"/>
        <end position="184"/>
    </location>
</feature>
<feature type="domain" description="Secretion system C-terminal sorting" evidence="16">
    <location>
        <begin position="1241"/>
        <end position="1315"/>
    </location>
</feature>
<dbReference type="RefSeq" id="WP_138656342.1">
    <property type="nucleotide sequence ID" value="NZ_VATY01000001.1"/>
</dbReference>
<dbReference type="OrthoDB" id="9761875at2"/>
<evidence type="ECO:0000256" key="8">
    <source>
        <dbReference type="ARBA" id="ARBA00022833"/>
    </source>
</evidence>